<dbReference type="Gene3D" id="3.30.160.60">
    <property type="entry name" value="Classic Zinc Finger"/>
    <property type="match status" value="12"/>
</dbReference>
<evidence type="ECO:0000256" key="5">
    <source>
        <dbReference type="ARBA" id="ARBA00022771"/>
    </source>
</evidence>
<dbReference type="PROSITE" id="PS50805">
    <property type="entry name" value="KRAB"/>
    <property type="match status" value="1"/>
</dbReference>
<evidence type="ECO:0000256" key="9">
    <source>
        <dbReference type="ARBA" id="ARBA00023242"/>
    </source>
</evidence>
<feature type="domain" description="C2H2-type" evidence="11">
    <location>
        <begin position="522"/>
        <end position="549"/>
    </location>
</feature>
<keyword evidence="8" id="KW-0804">Transcription</keyword>
<feature type="non-terminal residue" evidence="13">
    <location>
        <position position="1"/>
    </location>
</feature>
<keyword evidence="3" id="KW-0479">Metal-binding</keyword>
<evidence type="ECO:0000313" key="14">
    <source>
        <dbReference type="Proteomes" id="UP001488838"/>
    </source>
</evidence>
<dbReference type="Pfam" id="PF00096">
    <property type="entry name" value="zf-C2H2"/>
    <property type="match status" value="7"/>
</dbReference>
<evidence type="ECO:0000256" key="1">
    <source>
        <dbReference type="ARBA" id="ARBA00004123"/>
    </source>
</evidence>
<evidence type="ECO:0000259" key="12">
    <source>
        <dbReference type="PROSITE" id="PS50805"/>
    </source>
</evidence>
<dbReference type="FunFam" id="3.30.160.60:FF:002090">
    <property type="entry name" value="Zinc finger protein 473"/>
    <property type="match status" value="1"/>
</dbReference>
<evidence type="ECO:0000313" key="13">
    <source>
        <dbReference type="EMBL" id="KAK7805545.1"/>
    </source>
</evidence>
<dbReference type="EMBL" id="JBBHLL010000338">
    <property type="protein sequence ID" value="KAK7805545.1"/>
    <property type="molecule type" value="Genomic_DNA"/>
</dbReference>
<feature type="domain" description="C2H2-type" evidence="11">
    <location>
        <begin position="1035"/>
        <end position="1062"/>
    </location>
</feature>
<dbReference type="PROSITE" id="PS00028">
    <property type="entry name" value="ZINC_FINGER_C2H2_1"/>
    <property type="match status" value="9"/>
</dbReference>
<dbReference type="AlphaFoldDB" id="A0AAW0HTU8"/>
<evidence type="ECO:0000256" key="3">
    <source>
        <dbReference type="ARBA" id="ARBA00022723"/>
    </source>
</evidence>
<evidence type="ECO:0000256" key="10">
    <source>
        <dbReference type="PROSITE-ProRule" id="PRU00042"/>
    </source>
</evidence>
<organism evidence="13 14">
    <name type="scientific">Myodes glareolus</name>
    <name type="common">Bank vole</name>
    <name type="synonym">Clethrionomys glareolus</name>
    <dbReference type="NCBI Taxonomy" id="447135"/>
    <lineage>
        <taxon>Eukaryota</taxon>
        <taxon>Metazoa</taxon>
        <taxon>Chordata</taxon>
        <taxon>Craniata</taxon>
        <taxon>Vertebrata</taxon>
        <taxon>Euteleostomi</taxon>
        <taxon>Mammalia</taxon>
        <taxon>Eutheria</taxon>
        <taxon>Euarchontoglires</taxon>
        <taxon>Glires</taxon>
        <taxon>Rodentia</taxon>
        <taxon>Myomorpha</taxon>
        <taxon>Muroidea</taxon>
        <taxon>Cricetidae</taxon>
        <taxon>Arvicolinae</taxon>
        <taxon>Myodes</taxon>
    </lineage>
</organism>
<feature type="domain" description="C2H2-type" evidence="11">
    <location>
        <begin position="438"/>
        <end position="465"/>
    </location>
</feature>
<dbReference type="FunFam" id="3.30.160.60:FF:001270">
    <property type="entry name" value="zinc finger protein 583 isoform X1"/>
    <property type="match status" value="1"/>
</dbReference>
<dbReference type="FunFam" id="3.30.160.60:FF:001060">
    <property type="entry name" value="Zinc finger protein OZF"/>
    <property type="match status" value="1"/>
</dbReference>
<evidence type="ECO:0000256" key="4">
    <source>
        <dbReference type="ARBA" id="ARBA00022737"/>
    </source>
</evidence>
<evidence type="ECO:0000256" key="7">
    <source>
        <dbReference type="ARBA" id="ARBA00023015"/>
    </source>
</evidence>
<gene>
    <name evidence="13" type="ORF">U0070_023148</name>
</gene>
<comment type="caution">
    <text evidence="13">The sequence shown here is derived from an EMBL/GenBank/DDBJ whole genome shotgun (WGS) entry which is preliminary data.</text>
</comment>
<feature type="domain" description="C2H2-type" evidence="11">
    <location>
        <begin position="494"/>
        <end position="521"/>
    </location>
</feature>
<evidence type="ECO:0000256" key="8">
    <source>
        <dbReference type="ARBA" id="ARBA00023163"/>
    </source>
</evidence>
<feature type="domain" description="C2H2-type" evidence="11">
    <location>
        <begin position="606"/>
        <end position="633"/>
    </location>
</feature>
<dbReference type="PROSITE" id="PS50157">
    <property type="entry name" value="ZINC_FINGER_C2H2_2"/>
    <property type="match status" value="12"/>
</dbReference>
<feature type="domain" description="C2H2-type" evidence="11">
    <location>
        <begin position="382"/>
        <end position="409"/>
    </location>
</feature>
<dbReference type="SMART" id="SM00355">
    <property type="entry name" value="ZnF_C2H2"/>
    <property type="match status" value="9"/>
</dbReference>
<dbReference type="Pfam" id="PF01352">
    <property type="entry name" value="KRAB"/>
    <property type="match status" value="1"/>
</dbReference>
<keyword evidence="4" id="KW-0677">Repeat</keyword>
<comment type="subcellular location">
    <subcellularLocation>
        <location evidence="1">Nucleus</location>
    </subcellularLocation>
</comment>
<evidence type="ECO:0000256" key="2">
    <source>
        <dbReference type="ARBA" id="ARBA00006991"/>
    </source>
</evidence>
<feature type="domain" description="C2H2-type" evidence="11">
    <location>
        <begin position="410"/>
        <end position="437"/>
    </location>
</feature>
<dbReference type="SMART" id="SM00349">
    <property type="entry name" value="KRAB"/>
    <property type="match status" value="1"/>
</dbReference>
<dbReference type="GO" id="GO:0000977">
    <property type="term" value="F:RNA polymerase II transcription regulatory region sequence-specific DNA binding"/>
    <property type="evidence" value="ECO:0007669"/>
    <property type="project" value="TreeGrafter"/>
</dbReference>
<sequence length="1216" mass="134728">PEAFWRTYFRLVLHVVRCCYRYRDAVGIWIPTLGNPESAGGSRGLAGRAHSSLCAAVSTEDMSADGGFCRKPQTLEAEEQYGLCERLVSFEDVTVDFSREEWQHLDPAQRRLYQDVMLEIYSHLLAVVNQYRAHWMPSKTYEDATNPESLQFTGYPRPKAILRMKNVDFPHQRCQCQGQSEHDSAHHICAKAAFPNDFSKEITTRGSYCSVIEELWQDGDPARTDQPNQIPLLSSAASFTQKPPMSDKTYECEVTGGSVPVDLHRISTQERFPKCCSSEKPLQPNPNLQAHSGHESSAARQPGGVVGSCRFFTQSPCNASCAAPNGEEKAWKGKVLSPKQPLRKHEILSQNEPVEYTKCGEDFPARPASCPQQMTNTGRTPLICHRCGKSFLPKSELSSGPGTNRGETPSECPDCLKPLTRTPDLQVHEEVHTKEKPYRCHECGKSFNYASHLKVHLRIHTGERPYVCSDCGKAFSQKSVLTTHLRIHTGEKPYTCSHCGKLFVYASDLKKHSRFHTGEKPYECPDCGKLFSNKSHLPVHHRIHTGEKPYKCCDCGKSFRRKSHLKVHNRTHTGEKPYICSDCGKAFSHSSVLSTHQRIHTGERPYTCSDCGKAMTSKAQLNEHQRIHTGEKPYVCADCGKAFSSRRIGELTGGKSPFSVTSVGKASCAGHSCHLTNRLTLLRLRSAKDQQNQIPPLRSDTFLNNKILSTASVNVKTLGKPLLWGTVCFYPRSTSKCSFAKGFNPNLEADSQNQSSIAKPSDDTVISAPLSHKTQAVLNGAHREKVYKGNPFGKANREQPLHNLEVSLQGSCLSMLSVARPSGGSSAFCQHQIARTSERSVRHRCGIALLGKSDLTSHPGTHKCPGCGRCFARVPTSSCITELTLEEASCMARPWEIIPPQIPPAGLQPEVGPPHTPENSHRADVVTVQLQVHERIPTREKPCVCPECGGPVVPGQASIHIRRLTLGIDLCMSEVWGTLSPGIRVDITSSNSHWGEALCLQECEKWFSKTCHLNTHGRIHTGGTSPKTHTGEKHHVCSECGEALCQKSALRIYPRIHTGEKPYICSECGKALASPVSSHCENPCVCSERRKTFSSRLSLQRHYFTLGGGCLSQMRKALPLEVSTVSSSRHTGAVGIAPQCIASSSSFRGFMRQRSLKYSGCKGFFTYALLSSYKPFVCTDGGKASRQKATLSMHQRIYKEEKPLRCHDWKFFDDAS</sequence>
<protein>
    <submittedName>
        <fullName evidence="13">Uncharacterized protein</fullName>
    </submittedName>
</protein>
<keyword evidence="6" id="KW-0862">Zinc</keyword>
<feature type="domain" description="KRAB" evidence="12">
    <location>
        <begin position="88"/>
        <end position="172"/>
    </location>
</feature>
<reference evidence="13 14" key="1">
    <citation type="journal article" date="2023" name="bioRxiv">
        <title>Conserved and derived expression patterns and positive selection on dental genes reveal complex evolutionary context of ever-growing rodent molars.</title>
        <authorList>
            <person name="Calamari Z.T."/>
            <person name="Song A."/>
            <person name="Cohen E."/>
            <person name="Akter M."/>
            <person name="Roy R.D."/>
            <person name="Hallikas O."/>
            <person name="Christensen M.M."/>
            <person name="Li P."/>
            <person name="Marangoni P."/>
            <person name="Jernvall J."/>
            <person name="Klein O.D."/>
        </authorList>
    </citation>
    <scope>NUCLEOTIDE SEQUENCE [LARGE SCALE GENOMIC DNA]</scope>
    <source>
        <strain evidence="13">V071</strain>
    </source>
</reference>
<dbReference type="CDD" id="cd07765">
    <property type="entry name" value="KRAB_A-box"/>
    <property type="match status" value="1"/>
</dbReference>
<keyword evidence="9" id="KW-0539">Nucleus</keyword>
<accession>A0AAW0HTU8</accession>
<feature type="domain" description="C2H2-type" evidence="11">
    <location>
        <begin position="550"/>
        <end position="577"/>
    </location>
</feature>
<dbReference type="FunFam" id="3.30.160.60:FF:001498">
    <property type="entry name" value="Zinc finger protein 404"/>
    <property type="match status" value="1"/>
</dbReference>
<dbReference type="Gene3D" id="6.10.140.140">
    <property type="match status" value="1"/>
</dbReference>
<dbReference type="FunFam" id="3.30.160.60:FF:002343">
    <property type="entry name" value="Zinc finger protein 33A"/>
    <property type="match status" value="1"/>
</dbReference>
<name>A0AAW0HTU8_MYOGA</name>
<dbReference type="FunFam" id="3.30.160.60:FF:002063">
    <property type="entry name" value="RB associated KRAB zinc finger"/>
    <property type="match status" value="1"/>
</dbReference>
<dbReference type="InterPro" id="IPR036051">
    <property type="entry name" value="KRAB_dom_sf"/>
</dbReference>
<feature type="domain" description="C2H2-type" evidence="11">
    <location>
        <begin position="997"/>
        <end position="1025"/>
    </location>
</feature>
<dbReference type="GO" id="GO:0005634">
    <property type="term" value="C:nucleus"/>
    <property type="evidence" value="ECO:0007669"/>
    <property type="project" value="UniProtKB-SubCell"/>
</dbReference>
<evidence type="ECO:0000259" key="11">
    <source>
        <dbReference type="PROSITE" id="PS50157"/>
    </source>
</evidence>
<feature type="domain" description="C2H2-type" evidence="11">
    <location>
        <begin position="578"/>
        <end position="605"/>
    </location>
</feature>
<keyword evidence="7" id="KW-0805">Transcription regulation</keyword>
<dbReference type="PANTHER" id="PTHR24381">
    <property type="entry name" value="ZINC FINGER PROTEIN"/>
    <property type="match status" value="1"/>
</dbReference>
<dbReference type="GO" id="GO:0000981">
    <property type="term" value="F:DNA-binding transcription factor activity, RNA polymerase II-specific"/>
    <property type="evidence" value="ECO:0007669"/>
    <property type="project" value="TreeGrafter"/>
</dbReference>
<evidence type="ECO:0000256" key="6">
    <source>
        <dbReference type="ARBA" id="ARBA00022833"/>
    </source>
</evidence>
<dbReference type="PANTHER" id="PTHR24381:SF448">
    <property type="entry name" value="ZINC FINGER PROTEIN 819"/>
    <property type="match status" value="1"/>
</dbReference>
<dbReference type="InterPro" id="IPR036236">
    <property type="entry name" value="Znf_C2H2_sf"/>
</dbReference>
<dbReference type="GO" id="GO:0008270">
    <property type="term" value="F:zinc ion binding"/>
    <property type="evidence" value="ECO:0007669"/>
    <property type="project" value="UniProtKB-KW"/>
</dbReference>
<dbReference type="FunFam" id="3.30.160.60:FF:001532">
    <property type="entry name" value="Zinc finger protein 483"/>
    <property type="match status" value="1"/>
</dbReference>
<feature type="domain" description="C2H2-type" evidence="11">
    <location>
        <begin position="1176"/>
        <end position="1203"/>
    </location>
</feature>
<keyword evidence="5 10" id="KW-0863">Zinc-finger</keyword>
<keyword evidence="14" id="KW-1185">Reference proteome</keyword>
<dbReference type="InterPro" id="IPR001909">
    <property type="entry name" value="KRAB"/>
</dbReference>
<dbReference type="InterPro" id="IPR013087">
    <property type="entry name" value="Znf_C2H2_type"/>
</dbReference>
<feature type="domain" description="C2H2-type" evidence="11">
    <location>
        <begin position="466"/>
        <end position="493"/>
    </location>
</feature>
<comment type="similarity">
    <text evidence="2">Belongs to the krueppel C2H2-type zinc-finger protein family.</text>
</comment>
<proteinExistence type="inferred from homology"/>
<dbReference type="FunFam" id="3.30.160.60:FF:000495">
    <property type="entry name" value="zinc finger protein 668"/>
    <property type="match status" value="1"/>
</dbReference>
<dbReference type="SUPFAM" id="SSF57667">
    <property type="entry name" value="beta-beta-alpha zinc fingers"/>
    <property type="match status" value="8"/>
</dbReference>
<dbReference type="Proteomes" id="UP001488838">
    <property type="component" value="Unassembled WGS sequence"/>
</dbReference>
<dbReference type="SUPFAM" id="SSF109640">
    <property type="entry name" value="KRAB domain (Kruppel-associated box)"/>
    <property type="match status" value="1"/>
</dbReference>